<reference evidence="4" key="1">
    <citation type="journal article" date="2014" name="Int. J. Syst. Evol. Microbiol.">
        <title>Complete genome sequence of Corynebacterium casei LMG S-19264T (=DSM 44701T), isolated from a smear-ripened cheese.</title>
        <authorList>
            <consortium name="US DOE Joint Genome Institute (JGI-PGF)"/>
            <person name="Walter F."/>
            <person name="Albersmeier A."/>
            <person name="Kalinowski J."/>
            <person name="Ruckert C."/>
        </authorList>
    </citation>
    <scope>NUCLEOTIDE SEQUENCE</scope>
    <source>
        <strain evidence="4">VKM Ac-1321</strain>
    </source>
</reference>
<dbReference type="AlphaFoldDB" id="A0A9W6KTC9"/>
<sequence length="299" mass="31557">MLRSLKKYVFAPALALAATATTLVVAAAPADAAVVSVRVKGSLAARTGAANWFGQTRTIKNRQKLTVTCKVSGQYLRGNVRRTAQWDRTAAGDYISHAYVSGNPKLPACAPVAAPAPAPATSAPVATAPVATVPMGPTGTMTNDQFLAASIPAAQQSQRDTKVPTSVTLAQAILESGWGRSSLSANDSNFFGMKCFNNAPGPYAAGCKSYSTQECNAAGTCVTTVATFRTYRASVDSFRDHGANLKSLSRYAAAFNYTGNPNQFIAEIHKGGYATDPQYTTKVVALMTKYNLYRYDLAV</sequence>
<proteinExistence type="predicted"/>
<organism evidence="4 5">
    <name type="scientific">Dactylosporangium matsuzakiense</name>
    <dbReference type="NCBI Taxonomy" id="53360"/>
    <lineage>
        <taxon>Bacteria</taxon>
        <taxon>Bacillati</taxon>
        <taxon>Actinomycetota</taxon>
        <taxon>Actinomycetes</taxon>
        <taxon>Micromonosporales</taxon>
        <taxon>Micromonosporaceae</taxon>
        <taxon>Dactylosporangium</taxon>
    </lineage>
</organism>
<dbReference type="GO" id="GO:0004040">
    <property type="term" value="F:amidase activity"/>
    <property type="evidence" value="ECO:0007669"/>
    <property type="project" value="InterPro"/>
</dbReference>
<dbReference type="EMBL" id="BSFP01000079">
    <property type="protein sequence ID" value="GLL06832.1"/>
    <property type="molecule type" value="Genomic_DNA"/>
</dbReference>
<dbReference type="PRINTS" id="PR01002">
    <property type="entry name" value="FLGFLGJ"/>
</dbReference>
<feature type="signal peptide" evidence="2">
    <location>
        <begin position="1"/>
        <end position="26"/>
    </location>
</feature>
<feature type="chain" id="PRO_5040934350" description="Mannosyl-glycoprotein endo-beta-N-acetylglucosamidase-like domain-containing protein" evidence="2">
    <location>
        <begin position="27"/>
        <end position="299"/>
    </location>
</feature>
<dbReference type="InterPro" id="IPR051056">
    <property type="entry name" value="Glycosyl_Hydrolase_73"/>
</dbReference>
<dbReference type="Pfam" id="PF01832">
    <property type="entry name" value="Glucosaminidase"/>
    <property type="match status" value="1"/>
</dbReference>
<name>A0A9W6KTC9_9ACTN</name>
<comment type="caution">
    <text evidence="4">The sequence shown here is derived from an EMBL/GenBank/DDBJ whole genome shotgun (WGS) entry which is preliminary data.</text>
</comment>
<dbReference type="Gene3D" id="4.10.80.30">
    <property type="entry name" value="DNA polymerase, domain 6"/>
    <property type="match status" value="1"/>
</dbReference>
<evidence type="ECO:0000259" key="3">
    <source>
        <dbReference type="SMART" id="SM00047"/>
    </source>
</evidence>
<evidence type="ECO:0000313" key="5">
    <source>
        <dbReference type="Proteomes" id="UP001143480"/>
    </source>
</evidence>
<dbReference type="PANTHER" id="PTHR33308">
    <property type="entry name" value="PEPTIDOGLYCAN HYDROLASE FLGJ"/>
    <property type="match status" value="1"/>
</dbReference>
<accession>A0A9W6KTC9</accession>
<dbReference type="SMART" id="SM00047">
    <property type="entry name" value="LYZ2"/>
    <property type="match status" value="1"/>
</dbReference>
<feature type="domain" description="Mannosyl-glycoprotein endo-beta-N-acetylglucosamidase-like" evidence="3">
    <location>
        <begin position="137"/>
        <end position="296"/>
    </location>
</feature>
<dbReference type="RefSeq" id="WP_261961137.1">
    <property type="nucleotide sequence ID" value="NZ_BAAAXA010000001.1"/>
</dbReference>
<keyword evidence="2" id="KW-0732">Signal</keyword>
<dbReference type="Proteomes" id="UP001143480">
    <property type="component" value="Unassembled WGS sequence"/>
</dbReference>
<gene>
    <name evidence="4" type="ORF">GCM10017581_085820</name>
</gene>
<evidence type="ECO:0000313" key="4">
    <source>
        <dbReference type="EMBL" id="GLL06832.1"/>
    </source>
</evidence>
<evidence type="ECO:0000256" key="2">
    <source>
        <dbReference type="SAM" id="SignalP"/>
    </source>
</evidence>
<keyword evidence="1" id="KW-0378">Hydrolase</keyword>
<reference evidence="4" key="2">
    <citation type="submission" date="2023-01" db="EMBL/GenBank/DDBJ databases">
        <authorList>
            <person name="Sun Q."/>
            <person name="Evtushenko L."/>
        </authorList>
    </citation>
    <scope>NUCLEOTIDE SEQUENCE</scope>
    <source>
        <strain evidence="4">VKM Ac-1321</strain>
    </source>
</reference>
<dbReference type="InterPro" id="IPR002901">
    <property type="entry name" value="MGlyc_endo_b_GlcNAc-like_dom"/>
</dbReference>
<evidence type="ECO:0000256" key="1">
    <source>
        <dbReference type="ARBA" id="ARBA00022801"/>
    </source>
</evidence>
<dbReference type="PANTHER" id="PTHR33308:SF9">
    <property type="entry name" value="PEPTIDOGLYCAN HYDROLASE FLGJ"/>
    <property type="match status" value="1"/>
</dbReference>
<keyword evidence="5" id="KW-1185">Reference proteome</keyword>
<dbReference type="NCBIfam" id="NF038016">
    <property type="entry name" value="sporang_Gsm"/>
    <property type="match status" value="1"/>
</dbReference>
<dbReference type="Gene3D" id="1.10.530.10">
    <property type="match status" value="1"/>
</dbReference>
<protein>
    <recommendedName>
        <fullName evidence="3">Mannosyl-glycoprotein endo-beta-N-acetylglucosamidase-like domain-containing protein</fullName>
    </recommendedName>
</protein>